<dbReference type="AlphaFoldDB" id="A0A1Y2J2Y6"/>
<gene>
    <name evidence="1" type="ORF">PYCCODRAFT_1429990</name>
</gene>
<dbReference type="EMBL" id="KZ084087">
    <property type="protein sequence ID" value="OSD07769.1"/>
    <property type="molecule type" value="Genomic_DNA"/>
</dbReference>
<keyword evidence="2" id="KW-1185">Reference proteome</keyword>
<accession>A0A1Y2J2Y6</accession>
<dbReference type="OrthoDB" id="2741110at2759"/>
<protein>
    <submittedName>
        <fullName evidence="1">Uncharacterized protein</fullName>
    </submittedName>
</protein>
<organism evidence="1 2">
    <name type="scientific">Trametes coccinea (strain BRFM310)</name>
    <name type="common">Pycnoporus coccineus</name>
    <dbReference type="NCBI Taxonomy" id="1353009"/>
    <lineage>
        <taxon>Eukaryota</taxon>
        <taxon>Fungi</taxon>
        <taxon>Dikarya</taxon>
        <taxon>Basidiomycota</taxon>
        <taxon>Agaricomycotina</taxon>
        <taxon>Agaricomycetes</taxon>
        <taxon>Polyporales</taxon>
        <taxon>Polyporaceae</taxon>
        <taxon>Trametes</taxon>
    </lineage>
</organism>
<evidence type="ECO:0000313" key="2">
    <source>
        <dbReference type="Proteomes" id="UP000193067"/>
    </source>
</evidence>
<name>A0A1Y2J2Y6_TRAC3</name>
<proteinExistence type="predicted"/>
<dbReference type="STRING" id="1353009.A0A1Y2J2Y6"/>
<evidence type="ECO:0000313" key="1">
    <source>
        <dbReference type="EMBL" id="OSD07769.1"/>
    </source>
</evidence>
<dbReference type="Proteomes" id="UP000193067">
    <property type="component" value="Unassembled WGS sequence"/>
</dbReference>
<reference evidence="1 2" key="1">
    <citation type="journal article" date="2015" name="Biotechnol. Biofuels">
        <title>Enhanced degradation of softwood versus hardwood by the white-rot fungus Pycnoporus coccineus.</title>
        <authorList>
            <person name="Couturier M."/>
            <person name="Navarro D."/>
            <person name="Chevret D."/>
            <person name="Henrissat B."/>
            <person name="Piumi F."/>
            <person name="Ruiz-Duenas F.J."/>
            <person name="Martinez A.T."/>
            <person name="Grigoriev I.V."/>
            <person name="Riley R."/>
            <person name="Lipzen A."/>
            <person name="Berrin J.G."/>
            <person name="Master E.R."/>
            <person name="Rosso M.N."/>
        </authorList>
    </citation>
    <scope>NUCLEOTIDE SEQUENCE [LARGE SCALE GENOMIC DNA]</scope>
    <source>
        <strain evidence="1 2">BRFM310</strain>
    </source>
</reference>
<sequence>MPIRQLPQELIDEIIDAVANAGHTDEPDKTTLRCCALTARSWFVRARCHLFSTITLTEPSTVMAFTDLLLSSPSSISGLPPLSPVGHLVRHLRLGTPDLSHQNQDSRGHSFSFFTIDNIPIALLTNLATLSIAEVPELSTYPAGMATLCEDFRVVQELRLHRGFFSAQTITQLLKGFPQLVNLQLTYGPHSRHAFGVCLFGDERPCLRLPVSLKKLGLGVPDAPITEWLVDHGGLARNQLRSLSMLFQPMDDLHPLQMMLHHCGETLTELSVGFADPPFVLLFGAAPSIGRAHYVQSLLQVLKNSPLRQNNVLRTLRIVGCDALEQDHHRQDLYSWIPTLLQQIRSVCIEEVTLAFRAVRQQDAPGLSWIDWAAIDGLFEAPPLNSIPRLVVEIQESEVSRSVLVRAVAALLPAVAQRGALRIRCLGELPQGQRVRKHAEGLEYMSRLDYAEEVQAATAPQRDRSSMVDEYQYYQKVLAEEGLLDVQMSDVY</sequence>